<dbReference type="InterPro" id="IPR000977">
    <property type="entry name" value="DNA_ligase_ATP-dep"/>
</dbReference>
<keyword evidence="6 14" id="KW-0547">Nucleotide-binding</keyword>
<feature type="compositionally biased region" description="Low complexity" evidence="17">
    <location>
        <begin position="209"/>
        <end position="230"/>
    </location>
</feature>
<feature type="compositionally biased region" description="Basic and acidic residues" evidence="17">
    <location>
        <begin position="112"/>
        <end position="124"/>
    </location>
</feature>
<keyword evidence="5" id="KW-0235">DNA replication</keyword>
<evidence type="ECO:0000256" key="10">
    <source>
        <dbReference type="ARBA" id="ARBA00023204"/>
    </source>
</evidence>
<feature type="coiled-coil region" evidence="16">
    <location>
        <begin position="446"/>
        <end position="473"/>
    </location>
</feature>
<dbReference type="GO" id="GO:0003910">
    <property type="term" value="F:DNA ligase (ATP) activity"/>
    <property type="evidence" value="ECO:0007669"/>
    <property type="project" value="UniProtKB-EC"/>
</dbReference>
<evidence type="ECO:0000256" key="4">
    <source>
        <dbReference type="ARBA" id="ARBA00022618"/>
    </source>
</evidence>
<evidence type="ECO:0000256" key="7">
    <source>
        <dbReference type="ARBA" id="ARBA00022763"/>
    </source>
</evidence>
<keyword evidence="8 14" id="KW-0067">ATP-binding</keyword>
<evidence type="ECO:0000256" key="14">
    <source>
        <dbReference type="RuleBase" id="RU000617"/>
    </source>
</evidence>
<keyword evidence="3 14" id="KW-0436">Ligase</keyword>
<dbReference type="GO" id="GO:0005634">
    <property type="term" value="C:nucleus"/>
    <property type="evidence" value="ECO:0007669"/>
    <property type="project" value="UniProtKB-SubCell"/>
</dbReference>
<evidence type="ECO:0000256" key="15">
    <source>
        <dbReference type="RuleBase" id="RU004196"/>
    </source>
</evidence>
<evidence type="ECO:0000256" key="11">
    <source>
        <dbReference type="ARBA" id="ARBA00023242"/>
    </source>
</evidence>
<dbReference type="Pfam" id="PF04675">
    <property type="entry name" value="DNA_ligase_A_N"/>
    <property type="match status" value="1"/>
</dbReference>
<feature type="compositionally biased region" description="Basic and acidic residues" evidence="17">
    <location>
        <begin position="156"/>
        <end position="172"/>
    </location>
</feature>
<dbReference type="GO" id="GO:0006310">
    <property type="term" value="P:DNA recombination"/>
    <property type="evidence" value="ECO:0007669"/>
    <property type="project" value="UniProtKB-KW"/>
</dbReference>
<dbReference type="Pfam" id="PF01068">
    <property type="entry name" value="DNA_ligase_A_M"/>
    <property type="match status" value="1"/>
</dbReference>
<keyword evidence="10 14" id="KW-0234">DNA repair</keyword>
<dbReference type="EMBL" id="BRXY01000361">
    <property type="protein sequence ID" value="GMH89692.1"/>
    <property type="molecule type" value="Genomic_DNA"/>
</dbReference>
<protein>
    <recommendedName>
        <fullName evidence="14">DNA ligase</fullName>
        <ecNumber evidence="14">6.5.1.1</ecNumber>
    </recommendedName>
</protein>
<proteinExistence type="inferred from homology"/>
<sequence>MSKAQPSLFNFFGAGAAKKKSPFAATEPPKPKRKQEKENENTPSSSPTKKQKPAAKPAEDADVDFTNSKKVSGKKSRVIVDSDSEDDAPAPAPALMEVVKKNSPSVSLSPKSELKLESAKDKLKAKVNANKTSDVQSAKDKLKAKVNANKTSDPQSAKDKVNAKKEEEKKKDDDEEFKGDDESETDESDVEEEEEEEDSSEKDKKDSQKAFTSKFKSAKSAPSASSTKSGGVVKKSTLLANKMTSNENLITKDNAWETGKGMPFSILTQCLEEIEGISARLEIQQKCCTMFRKLITLCPADLVTTIYLCINAVAPSYECIELGIGDSILQKALVEAAGTTNAAMKAKLKDMGDLGLVAQAVKSKVRTLGFGAKPKPLVVSDVLASYRKVASISGTKSQSVKVGEIKKILNRADGIDSKFIVRGLQGKLRIGLAKSSVLVALAHAFVLTKSAAVQEAEEKLELTEEQIKEYPEASQTLLNPKTPISERLEAAVIIVKKAYSECSNVDQICDAALVHPLHDLHLHCKLEPGRPVEPMLAKPTKSVQEVLKRLEGQRFTCEYKYDGERVQVHLCPDGSVRCFSRNLLDTTDKFPEAPEFVKEACADTNVTSFVLDAEIVAFDSAKQMLVPFQVLSTRKREMEKGEEAKVKVIVQAFDLMYLNGESLLLKSLSDRRDLLKKHFKVVEDKFRFAVSIDAQEDGDTAAIEEFLDAAIKGQCEGLMVKTLDTNAIYEPTKRSLNWLKLKKDYLEGMGDSVDLVPLGAYFGQGKRTGTYGAYLLGCYDTESEELQSVCKCGTGFSDENLKLLMEGLEDAIEETKPKGYVVASTLEPDVWFKPCQVWEVKAADLSTSSTHKGALGKVAEGRGIGLRFPRFERLRPDKKVEQATSSEQILDMYYNQDSVKDFIQNEGGDDDDNDFEL</sequence>
<dbReference type="GO" id="GO:0051301">
    <property type="term" value="P:cell division"/>
    <property type="evidence" value="ECO:0007669"/>
    <property type="project" value="UniProtKB-KW"/>
</dbReference>
<comment type="caution">
    <text evidence="19">The sequence shown here is derived from an EMBL/GenBank/DDBJ whole genome shotgun (WGS) entry which is preliminary data.</text>
</comment>
<dbReference type="Pfam" id="PF04679">
    <property type="entry name" value="DNA_ligase_A_C"/>
    <property type="match status" value="1"/>
</dbReference>
<evidence type="ECO:0000256" key="13">
    <source>
        <dbReference type="ARBA" id="ARBA00034003"/>
    </source>
</evidence>
<keyword evidence="16" id="KW-0175">Coiled coil</keyword>
<evidence type="ECO:0000256" key="12">
    <source>
        <dbReference type="ARBA" id="ARBA00023306"/>
    </source>
</evidence>
<dbReference type="InterPro" id="IPR012340">
    <property type="entry name" value="NA-bd_OB-fold"/>
</dbReference>
<dbReference type="Gene3D" id="2.40.50.140">
    <property type="entry name" value="Nucleic acid-binding proteins"/>
    <property type="match status" value="1"/>
</dbReference>
<dbReference type="GO" id="GO:0006281">
    <property type="term" value="P:DNA repair"/>
    <property type="evidence" value="ECO:0007669"/>
    <property type="project" value="UniProtKB-KW"/>
</dbReference>
<feature type="compositionally biased region" description="Low complexity" evidence="17">
    <location>
        <begin position="101"/>
        <end position="111"/>
    </location>
</feature>
<dbReference type="InterPro" id="IPR012310">
    <property type="entry name" value="DNA_ligase_ATP-dep_cent"/>
</dbReference>
<evidence type="ECO:0000256" key="3">
    <source>
        <dbReference type="ARBA" id="ARBA00022598"/>
    </source>
</evidence>
<keyword evidence="9 14" id="KW-0233">DNA recombination</keyword>
<evidence type="ECO:0000256" key="1">
    <source>
        <dbReference type="ARBA" id="ARBA00004123"/>
    </source>
</evidence>
<evidence type="ECO:0000256" key="8">
    <source>
        <dbReference type="ARBA" id="ARBA00022840"/>
    </source>
</evidence>
<dbReference type="EC" id="6.5.1.1" evidence="14"/>
<accession>A0A9W7BL89</accession>
<dbReference type="GO" id="GO:0003677">
    <property type="term" value="F:DNA binding"/>
    <property type="evidence" value="ECO:0007669"/>
    <property type="project" value="InterPro"/>
</dbReference>
<name>A0A9W7BL89_9STRA</name>
<comment type="similarity">
    <text evidence="2 15">Belongs to the ATP-dependent DNA ligase family.</text>
</comment>
<dbReference type="OrthoDB" id="206088at2759"/>
<dbReference type="FunFam" id="2.40.50.140:FF:000062">
    <property type="entry name" value="DNA ligase"/>
    <property type="match status" value="1"/>
</dbReference>
<keyword evidence="7 14" id="KW-0227">DNA damage</keyword>
<dbReference type="PANTHER" id="PTHR45674">
    <property type="entry name" value="DNA LIGASE 1/3 FAMILY MEMBER"/>
    <property type="match status" value="1"/>
</dbReference>
<dbReference type="InterPro" id="IPR050191">
    <property type="entry name" value="ATP-dep_DNA_ligase"/>
</dbReference>
<gene>
    <name evidence="19" type="ORF">TrST_g9834</name>
</gene>
<evidence type="ECO:0000256" key="16">
    <source>
        <dbReference type="SAM" id="Coils"/>
    </source>
</evidence>
<feature type="domain" description="ATP-dependent DNA ligase family profile" evidence="18">
    <location>
        <begin position="641"/>
        <end position="780"/>
    </location>
</feature>
<evidence type="ECO:0000256" key="2">
    <source>
        <dbReference type="ARBA" id="ARBA00007572"/>
    </source>
</evidence>
<dbReference type="SUPFAM" id="SSF56091">
    <property type="entry name" value="DNA ligase/mRNA capping enzyme, catalytic domain"/>
    <property type="match status" value="1"/>
</dbReference>
<dbReference type="SUPFAM" id="SSF50249">
    <property type="entry name" value="Nucleic acid-binding proteins"/>
    <property type="match status" value="1"/>
</dbReference>
<dbReference type="GO" id="GO:0005739">
    <property type="term" value="C:mitochondrion"/>
    <property type="evidence" value="ECO:0007669"/>
    <property type="project" value="TreeGrafter"/>
</dbReference>
<keyword evidence="4" id="KW-0132">Cell division</keyword>
<organism evidence="19 20">
    <name type="scientific">Triparma strigata</name>
    <dbReference type="NCBI Taxonomy" id="1606541"/>
    <lineage>
        <taxon>Eukaryota</taxon>
        <taxon>Sar</taxon>
        <taxon>Stramenopiles</taxon>
        <taxon>Ochrophyta</taxon>
        <taxon>Bolidophyceae</taxon>
        <taxon>Parmales</taxon>
        <taxon>Triparmaceae</taxon>
        <taxon>Triparma</taxon>
    </lineage>
</organism>
<dbReference type="GO" id="GO:0005524">
    <property type="term" value="F:ATP binding"/>
    <property type="evidence" value="ECO:0007669"/>
    <property type="project" value="UniProtKB-KW"/>
</dbReference>
<dbReference type="Gene3D" id="3.30.470.30">
    <property type="entry name" value="DNA ligase/mRNA capping enzyme"/>
    <property type="match status" value="1"/>
</dbReference>
<evidence type="ECO:0000256" key="6">
    <source>
        <dbReference type="ARBA" id="ARBA00022741"/>
    </source>
</evidence>
<keyword evidence="11" id="KW-0539">Nucleus</keyword>
<evidence type="ECO:0000313" key="19">
    <source>
        <dbReference type="EMBL" id="GMH89692.1"/>
    </source>
</evidence>
<dbReference type="GO" id="GO:0071897">
    <property type="term" value="P:DNA biosynthetic process"/>
    <property type="evidence" value="ECO:0007669"/>
    <property type="project" value="InterPro"/>
</dbReference>
<reference evidence="20" key="1">
    <citation type="journal article" date="2023" name="Commun. Biol.">
        <title>Genome analysis of Parmales, the sister group of diatoms, reveals the evolutionary specialization of diatoms from phago-mixotrophs to photoautotrophs.</title>
        <authorList>
            <person name="Ban H."/>
            <person name="Sato S."/>
            <person name="Yoshikawa S."/>
            <person name="Yamada K."/>
            <person name="Nakamura Y."/>
            <person name="Ichinomiya M."/>
            <person name="Sato N."/>
            <person name="Blanc-Mathieu R."/>
            <person name="Endo H."/>
            <person name="Kuwata A."/>
            <person name="Ogata H."/>
        </authorList>
    </citation>
    <scope>NUCLEOTIDE SEQUENCE [LARGE SCALE GENOMIC DNA]</scope>
    <source>
        <strain evidence="20">NIES 3701</strain>
    </source>
</reference>
<evidence type="ECO:0000256" key="9">
    <source>
        <dbReference type="ARBA" id="ARBA00023172"/>
    </source>
</evidence>
<dbReference type="NCBIfam" id="TIGR00574">
    <property type="entry name" value="dnl1"/>
    <property type="match status" value="1"/>
</dbReference>
<dbReference type="Gene3D" id="3.30.1490.70">
    <property type="match status" value="1"/>
</dbReference>
<evidence type="ECO:0000259" key="18">
    <source>
        <dbReference type="PROSITE" id="PS50160"/>
    </source>
</evidence>
<dbReference type="PROSITE" id="PS50160">
    <property type="entry name" value="DNA_LIGASE_A3"/>
    <property type="match status" value="1"/>
</dbReference>
<feature type="compositionally biased region" description="Acidic residues" evidence="17">
    <location>
        <begin position="173"/>
        <end position="200"/>
    </location>
</feature>
<dbReference type="InterPro" id="IPR012308">
    <property type="entry name" value="DNA_ligase_ATP-dep_N"/>
</dbReference>
<comment type="catalytic activity">
    <reaction evidence="13 14">
        <text>ATP + (deoxyribonucleotide)n-3'-hydroxyl + 5'-phospho-(deoxyribonucleotide)m = (deoxyribonucleotide)n+m + AMP + diphosphate.</text>
        <dbReference type="EC" id="6.5.1.1"/>
    </reaction>
</comment>
<dbReference type="PANTHER" id="PTHR45674:SF4">
    <property type="entry name" value="DNA LIGASE 1"/>
    <property type="match status" value="1"/>
</dbReference>
<comment type="subcellular location">
    <subcellularLocation>
        <location evidence="1">Nucleus</location>
    </subcellularLocation>
</comment>
<dbReference type="InterPro" id="IPR016059">
    <property type="entry name" value="DNA_ligase_ATP-dep_CS"/>
</dbReference>
<dbReference type="PROSITE" id="PS00697">
    <property type="entry name" value="DNA_LIGASE_A1"/>
    <property type="match status" value="1"/>
</dbReference>
<dbReference type="PROSITE" id="PS00333">
    <property type="entry name" value="DNA_LIGASE_A2"/>
    <property type="match status" value="1"/>
</dbReference>
<dbReference type="CDD" id="cd07969">
    <property type="entry name" value="OBF_DNA_ligase_I"/>
    <property type="match status" value="1"/>
</dbReference>
<dbReference type="AlphaFoldDB" id="A0A9W7BL89"/>
<evidence type="ECO:0000313" key="20">
    <source>
        <dbReference type="Proteomes" id="UP001165085"/>
    </source>
</evidence>
<dbReference type="FunFam" id="3.30.470.30:FF:000002">
    <property type="entry name" value="DNA ligase"/>
    <property type="match status" value="1"/>
</dbReference>
<dbReference type="SUPFAM" id="SSF117018">
    <property type="entry name" value="ATP-dependent DNA ligase DNA-binding domain"/>
    <property type="match status" value="1"/>
</dbReference>
<keyword evidence="20" id="KW-1185">Reference proteome</keyword>
<feature type="region of interest" description="Disordered" evidence="17">
    <location>
        <begin position="1"/>
        <end position="230"/>
    </location>
</feature>
<dbReference type="Proteomes" id="UP001165085">
    <property type="component" value="Unassembled WGS sequence"/>
</dbReference>
<dbReference type="InterPro" id="IPR012309">
    <property type="entry name" value="DNA_ligase_ATP-dep_C"/>
</dbReference>
<dbReference type="InterPro" id="IPR036599">
    <property type="entry name" value="DNA_ligase_N_sf"/>
</dbReference>
<dbReference type="GO" id="GO:0006273">
    <property type="term" value="P:lagging strand elongation"/>
    <property type="evidence" value="ECO:0007669"/>
    <property type="project" value="TreeGrafter"/>
</dbReference>
<keyword evidence="12" id="KW-0131">Cell cycle</keyword>
<evidence type="ECO:0000256" key="5">
    <source>
        <dbReference type="ARBA" id="ARBA00022705"/>
    </source>
</evidence>
<dbReference type="CDD" id="cd07900">
    <property type="entry name" value="Adenylation_DNA_ligase_I_Euk"/>
    <property type="match status" value="1"/>
</dbReference>
<evidence type="ECO:0000256" key="17">
    <source>
        <dbReference type="SAM" id="MobiDB-lite"/>
    </source>
</evidence>
<dbReference type="Gene3D" id="1.10.3260.10">
    <property type="entry name" value="DNA ligase, ATP-dependent, N-terminal domain"/>
    <property type="match status" value="1"/>
</dbReference>